<evidence type="ECO:0000256" key="1">
    <source>
        <dbReference type="SAM" id="SignalP"/>
    </source>
</evidence>
<protein>
    <recommendedName>
        <fullName evidence="4">Secreted protein</fullName>
    </recommendedName>
</protein>
<organism evidence="2 3">
    <name type="scientific">Athelia psychrophila</name>
    <dbReference type="NCBI Taxonomy" id="1759441"/>
    <lineage>
        <taxon>Eukaryota</taxon>
        <taxon>Fungi</taxon>
        <taxon>Dikarya</taxon>
        <taxon>Basidiomycota</taxon>
        <taxon>Agaricomycotina</taxon>
        <taxon>Agaricomycetes</taxon>
        <taxon>Agaricomycetidae</taxon>
        <taxon>Atheliales</taxon>
        <taxon>Atheliaceae</taxon>
        <taxon>Athelia</taxon>
    </lineage>
</organism>
<gene>
    <name evidence="2" type="ORF">FIBSPDRAFT_243985</name>
</gene>
<evidence type="ECO:0008006" key="4">
    <source>
        <dbReference type="Google" id="ProtNLM"/>
    </source>
</evidence>
<keyword evidence="3" id="KW-1185">Reference proteome</keyword>
<accession>A0A165Y245</accession>
<evidence type="ECO:0000313" key="3">
    <source>
        <dbReference type="Proteomes" id="UP000076532"/>
    </source>
</evidence>
<dbReference type="Proteomes" id="UP000076532">
    <property type="component" value="Unassembled WGS sequence"/>
</dbReference>
<dbReference type="EMBL" id="KV417707">
    <property type="protein sequence ID" value="KZP09128.1"/>
    <property type="molecule type" value="Genomic_DNA"/>
</dbReference>
<name>A0A165Y245_9AGAM</name>
<keyword evidence="1" id="KW-0732">Signal</keyword>
<reference evidence="2 3" key="1">
    <citation type="journal article" date="2016" name="Mol. Biol. Evol.">
        <title>Comparative Genomics of Early-Diverging Mushroom-Forming Fungi Provides Insights into the Origins of Lignocellulose Decay Capabilities.</title>
        <authorList>
            <person name="Nagy L.G."/>
            <person name="Riley R."/>
            <person name="Tritt A."/>
            <person name="Adam C."/>
            <person name="Daum C."/>
            <person name="Floudas D."/>
            <person name="Sun H."/>
            <person name="Yadav J.S."/>
            <person name="Pangilinan J."/>
            <person name="Larsson K.H."/>
            <person name="Matsuura K."/>
            <person name="Barry K."/>
            <person name="Labutti K."/>
            <person name="Kuo R."/>
            <person name="Ohm R.A."/>
            <person name="Bhattacharya S.S."/>
            <person name="Shirouzu T."/>
            <person name="Yoshinaga Y."/>
            <person name="Martin F.M."/>
            <person name="Grigoriev I.V."/>
            <person name="Hibbett D.S."/>
        </authorList>
    </citation>
    <scope>NUCLEOTIDE SEQUENCE [LARGE SCALE GENOMIC DNA]</scope>
    <source>
        <strain evidence="2 3">CBS 109695</strain>
    </source>
</reference>
<dbReference type="PROSITE" id="PS51257">
    <property type="entry name" value="PROKAR_LIPOPROTEIN"/>
    <property type="match status" value="1"/>
</dbReference>
<sequence length="73" mass="8036">MDRAESWSWVIIFCGCGCNLIILEEAQASDIPCYKLLASWQLPTNMGSRRVHARQTSVTNQNANIKLPAVASG</sequence>
<feature type="signal peptide" evidence="1">
    <location>
        <begin position="1"/>
        <end position="28"/>
    </location>
</feature>
<evidence type="ECO:0000313" key="2">
    <source>
        <dbReference type="EMBL" id="KZP09128.1"/>
    </source>
</evidence>
<dbReference type="AlphaFoldDB" id="A0A165Y245"/>
<feature type="chain" id="PRO_5007869146" description="Secreted protein" evidence="1">
    <location>
        <begin position="29"/>
        <end position="73"/>
    </location>
</feature>
<proteinExistence type="predicted"/>